<dbReference type="Gene3D" id="3.30.420.10">
    <property type="entry name" value="Ribonuclease H-like superfamily/Ribonuclease H"/>
    <property type="match status" value="1"/>
</dbReference>
<accession>A0AAQ3X3T6</accession>
<dbReference type="PROSITE" id="PS50994">
    <property type="entry name" value="INTEGRASE"/>
    <property type="match status" value="1"/>
</dbReference>
<proteinExistence type="predicted"/>
<dbReference type="InterPro" id="IPR043502">
    <property type="entry name" value="DNA/RNA_pol_sf"/>
</dbReference>
<dbReference type="AlphaFoldDB" id="A0AAQ3X3T6"/>
<dbReference type="GO" id="GO:0015074">
    <property type="term" value="P:DNA integration"/>
    <property type="evidence" value="ECO:0007669"/>
    <property type="project" value="InterPro"/>
</dbReference>
<keyword evidence="2" id="KW-0548">Nucleotidyltransferase</keyword>
<gene>
    <name evidence="8" type="ORF">U9M48_031507</name>
</gene>
<keyword evidence="6" id="KW-0695">RNA-directed DNA polymerase</keyword>
<evidence type="ECO:0000256" key="3">
    <source>
        <dbReference type="ARBA" id="ARBA00022722"/>
    </source>
</evidence>
<name>A0AAQ3X3T6_PASNO</name>
<evidence type="ECO:0000256" key="1">
    <source>
        <dbReference type="ARBA" id="ARBA00022679"/>
    </source>
</evidence>
<dbReference type="PANTHER" id="PTHR35046">
    <property type="entry name" value="ZINC KNUCKLE (CCHC-TYPE) FAMILY PROTEIN"/>
    <property type="match status" value="1"/>
</dbReference>
<dbReference type="InterPro" id="IPR001584">
    <property type="entry name" value="Integrase_cat-core"/>
</dbReference>
<dbReference type="EMBL" id="CP144751">
    <property type="protein sequence ID" value="WVZ84477.1"/>
    <property type="molecule type" value="Genomic_DNA"/>
</dbReference>
<evidence type="ECO:0000256" key="6">
    <source>
        <dbReference type="ARBA" id="ARBA00022918"/>
    </source>
</evidence>
<dbReference type="SUPFAM" id="SSF53098">
    <property type="entry name" value="Ribonuclease H-like"/>
    <property type="match status" value="1"/>
</dbReference>
<organism evidence="8 9">
    <name type="scientific">Paspalum notatum var. saurae</name>
    <dbReference type="NCBI Taxonomy" id="547442"/>
    <lineage>
        <taxon>Eukaryota</taxon>
        <taxon>Viridiplantae</taxon>
        <taxon>Streptophyta</taxon>
        <taxon>Embryophyta</taxon>
        <taxon>Tracheophyta</taxon>
        <taxon>Spermatophyta</taxon>
        <taxon>Magnoliopsida</taxon>
        <taxon>Liliopsida</taxon>
        <taxon>Poales</taxon>
        <taxon>Poaceae</taxon>
        <taxon>PACMAD clade</taxon>
        <taxon>Panicoideae</taxon>
        <taxon>Andropogonodae</taxon>
        <taxon>Paspaleae</taxon>
        <taxon>Paspalinae</taxon>
        <taxon>Paspalum</taxon>
    </lineage>
</organism>
<dbReference type="GO" id="GO:0003676">
    <property type="term" value="F:nucleic acid binding"/>
    <property type="evidence" value="ECO:0007669"/>
    <property type="project" value="InterPro"/>
</dbReference>
<dbReference type="FunFam" id="3.10.20.370:FF:000001">
    <property type="entry name" value="Retrovirus-related Pol polyprotein from transposon 17.6-like protein"/>
    <property type="match status" value="1"/>
</dbReference>
<feature type="domain" description="Integrase catalytic" evidence="7">
    <location>
        <begin position="203"/>
        <end position="317"/>
    </location>
</feature>
<dbReference type="InterPro" id="IPR041373">
    <property type="entry name" value="RT_RNaseH"/>
</dbReference>
<dbReference type="InterPro" id="IPR036397">
    <property type="entry name" value="RNaseH_sf"/>
</dbReference>
<keyword evidence="4" id="KW-0255">Endonuclease</keyword>
<dbReference type="GO" id="GO:0016787">
    <property type="term" value="F:hydrolase activity"/>
    <property type="evidence" value="ECO:0007669"/>
    <property type="project" value="UniProtKB-KW"/>
</dbReference>
<evidence type="ECO:0000259" key="7">
    <source>
        <dbReference type="PROSITE" id="PS50994"/>
    </source>
</evidence>
<keyword evidence="9" id="KW-1185">Reference proteome</keyword>
<reference evidence="8 9" key="1">
    <citation type="submission" date="2024-02" db="EMBL/GenBank/DDBJ databases">
        <title>High-quality chromosome-scale genome assembly of Pensacola bahiagrass (Paspalum notatum Flugge var. saurae).</title>
        <authorList>
            <person name="Vega J.M."/>
            <person name="Podio M."/>
            <person name="Orjuela J."/>
            <person name="Siena L.A."/>
            <person name="Pessino S.C."/>
            <person name="Combes M.C."/>
            <person name="Mariac C."/>
            <person name="Albertini E."/>
            <person name="Pupilli F."/>
            <person name="Ortiz J.P.A."/>
            <person name="Leblanc O."/>
        </authorList>
    </citation>
    <scope>NUCLEOTIDE SEQUENCE [LARGE SCALE GENOMIC DNA]</scope>
    <source>
        <strain evidence="8">R1</strain>
        <tissue evidence="8">Leaf</tissue>
    </source>
</reference>
<dbReference type="Gene3D" id="3.10.20.370">
    <property type="match status" value="1"/>
</dbReference>
<dbReference type="GO" id="GO:0003964">
    <property type="term" value="F:RNA-directed DNA polymerase activity"/>
    <property type="evidence" value="ECO:0007669"/>
    <property type="project" value="UniProtKB-KW"/>
</dbReference>
<dbReference type="GO" id="GO:0004519">
    <property type="term" value="F:endonuclease activity"/>
    <property type="evidence" value="ECO:0007669"/>
    <property type="project" value="UniProtKB-KW"/>
</dbReference>
<evidence type="ECO:0000256" key="4">
    <source>
        <dbReference type="ARBA" id="ARBA00022759"/>
    </source>
</evidence>
<protein>
    <recommendedName>
        <fullName evidence="7">Integrase catalytic domain-containing protein</fullName>
    </recommendedName>
</protein>
<dbReference type="Pfam" id="PF00665">
    <property type="entry name" value="rve"/>
    <property type="match status" value="1"/>
</dbReference>
<dbReference type="CDD" id="cd09274">
    <property type="entry name" value="RNase_HI_RT_Ty3"/>
    <property type="match status" value="1"/>
</dbReference>
<evidence type="ECO:0000256" key="2">
    <source>
        <dbReference type="ARBA" id="ARBA00022695"/>
    </source>
</evidence>
<evidence type="ECO:0000313" key="9">
    <source>
        <dbReference type="Proteomes" id="UP001341281"/>
    </source>
</evidence>
<dbReference type="SUPFAM" id="SSF56672">
    <property type="entry name" value="DNA/RNA polymerases"/>
    <property type="match status" value="1"/>
</dbReference>
<keyword evidence="3" id="KW-0540">Nuclease</keyword>
<dbReference type="InterPro" id="IPR012337">
    <property type="entry name" value="RNaseH-like_sf"/>
</dbReference>
<evidence type="ECO:0000313" key="8">
    <source>
        <dbReference type="EMBL" id="WVZ84477.1"/>
    </source>
</evidence>
<evidence type="ECO:0000256" key="5">
    <source>
        <dbReference type="ARBA" id="ARBA00022801"/>
    </source>
</evidence>
<keyword evidence="5" id="KW-0378">Hydrolase</keyword>
<keyword evidence="1" id="KW-0808">Transferase</keyword>
<dbReference type="Proteomes" id="UP001341281">
    <property type="component" value="Chromosome 07"/>
</dbReference>
<dbReference type="PANTHER" id="PTHR35046:SF26">
    <property type="entry name" value="RNA-DIRECTED DNA POLYMERASE"/>
    <property type="match status" value="1"/>
</dbReference>
<sequence>MYCDASKEGLGCVLMQEGKVIAYASRQLRKHEVNYPTHDLELAAVVHALKIWRHYLFGNRCEIYTDHKSLKFIFTQNELNMRQRRWLELIKDYDLEIHYHPGKANVVADALSRKSYVNMAVAFQMPLELCAEFESLNLGFVHHTTVATFEAEPTLEQEIRKHQKTDKKNQEIWEQIKVGKAPHFCEDEQSTAEHQRPEGLLQPLKIPEWKWEEISMDFIVGLPRTQKGYNSIWVVVDRLTKVAHFIPVNTNYSGARLAELYISRTVCLHGVPKRIISDRGSQFTSRFWEQLHDSLDSKLRFSTTYHPQTDGQTERTN</sequence>
<dbReference type="Pfam" id="PF17917">
    <property type="entry name" value="RT_RNaseH"/>
    <property type="match status" value="1"/>
</dbReference>